<reference evidence="2" key="1">
    <citation type="journal article" date="2022" name="Mol. Ecol. Resour.">
        <title>The genomes of chicory, endive, great burdock and yacon provide insights into Asteraceae palaeo-polyploidization history and plant inulin production.</title>
        <authorList>
            <person name="Fan W."/>
            <person name="Wang S."/>
            <person name="Wang H."/>
            <person name="Wang A."/>
            <person name="Jiang F."/>
            <person name="Liu H."/>
            <person name="Zhao H."/>
            <person name="Xu D."/>
            <person name="Zhang Y."/>
        </authorList>
    </citation>
    <scope>NUCLEOTIDE SEQUENCE [LARGE SCALE GENOMIC DNA]</scope>
    <source>
        <strain evidence="2">cv. Niubang</strain>
    </source>
</reference>
<organism evidence="1 2">
    <name type="scientific">Arctium lappa</name>
    <name type="common">Greater burdock</name>
    <name type="synonym">Lappa major</name>
    <dbReference type="NCBI Taxonomy" id="4217"/>
    <lineage>
        <taxon>Eukaryota</taxon>
        <taxon>Viridiplantae</taxon>
        <taxon>Streptophyta</taxon>
        <taxon>Embryophyta</taxon>
        <taxon>Tracheophyta</taxon>
        <taxon>Spermatophyta</taxon>
        <taxon>Magnoliopsida</taxon>
        <taxon>eudicotyledons</taxon>
        <taxon>Gunneridae</taxon>
        <taxon>Pentapetalae</taxon>
        <taxon>asterids</taxon>
        <taxon>campanulids</taxon>
        <taxon>Asterales</taxon>
        <taxon>Asteraceae</taxon>
        <taxon>Carduoideae</taxon>
        <taxon>Cardueae</taxon>
        <taxon>Arctiinae</taxon>
        <taxon>Arctium</taxon>
    </lineage>
</organism>
<name>A0ACB8Z0V9_ARCLA</name>
<dbReference type="Proteomes" id="UP001055879">
    <property type="component" value="Linkage Group LG11"/>
</dbReference>
<sequence>MAESRSPAPAGGLRVVQWSFGVGCGFFDGSSAALWLLRFFAPRKLPCHFVALFMHAFTYAHCDRRRERPFPTVAHRFIHHHRPPHHLFVPNSIRNFILISRVLLPL</sequence>
<dbReference type="EMBL" id="CM042057">
    <property type="protein sequence ID" value="KAI3691604.1"/>
    <property type="molecule type" value="Genomic_DNA"/>
</dbReference>
<evidence type="ECO:0000313" key="1">
    <source>
        <dbReference type="EMBL" id="KAI3691604.1"/>
    </source>
</evidence>
<proteinExistence type="predicted"/>
<gene>
    <name evidence="1" type="ORF">L6452_31401</name>
</gene>
<reference evidence="1 2" key="2">
    <citation type="journal article" date="2022" name="Mol. Ecol. Resour.">
        <title>The genomes of chicory, endive, great burdock and yacon provide insights into Asteraceae paleo-polyploidization history and plant inulin production.</title>
        <authorList>
            <person name="Fan W."/>
            <person name="Wang S."/>
            <person name="Wang H."/>
            <person name="Wang A."/>
            <person name="Jiang F."/>
            <person name="Liu H."/>
            <person name="Zhao H."/>
            <person name="Xu D."/>
            <person name="Zhang Y."/>
        </authorList>
    </citation>
    <scope>NUCLEOTIDE SEQUENCE [LARGE SCALE GENOMIC DNA]</scope>
    <source>
        <strain evidence="2">cv. Niubang</strain>
    </source>
</reference>
<evidence type="ECO:0000313" key="2">
    <source>
        <dbReference type="Proteomes" id="UP001055879"/>
    </source>
</evidence>
<keyword evidence="2" id="KW-1185">Reference proteome</keyword>
<comment type="caution">
    <text evidence="1">The sequence shown here is derived from an EMBL/GenBank/DDBJ whole genome shotgun (WGS) entry which is preliminary data.</text>
</comment>
<accession>A0ACB8Z0V9</accession>
<protein>
    <submittedName>
        <fullName evidence="1">Uncharacterized protein</fullName>
    </submittedName>
</protein>